<feature type="non-terminal residue" evidence="1">
    <location>
        <position position="75"/>
    </location>
</feature>
<sequence length="75" mass="9182">INKFIRQLCLKKFFANQKETQKEEVVLKYKHTDLKTKSNFFPKHLISDEIKAFEIMVMKEIRQIRPLNKYQYNMS</sequence>
<name>A0AAD1RHN4_PELCU</name>
<gene>
    <name evidence="1" type="ORF">PECUL_23A010337</name>
</gene>
<dbReference type="Proteomes" id="UP001295444">
    <property type="component" value="Chromosome 02"/>
</dbReference>
<dbReference type="EMBL" id="OW240913">
    <property type="protein sequence ID" value="CAH2254551.1"/>
    <property type="molecule type" value="Genomic_DNA"/>
</dbReference>
<keyword evidence="2" id="KW-1185">Reference proteome</keyword>
<protein>
    <submittedName>
        <fullName evidence="1">Uncharacterized protein</fullName>
    </submittedName>
</protein>
<proteinExistence type="predicted"/>
<dbReference type="AlphaFoldDB" id="A0AAD1RHN4"/>
<feature type="non-terminal residue" evidence="1">
    <location>
        <position position="1"/>
    </location>
</feature>
<reference evidence="1" key="1">
    <citation type="submission" date="2022-03" db="EMBL/GenBank/DDBJ databases">
        <authorList>
            <person name="Alioto T."/>
            <person name="Alioto T."/>
            <person name="Gomez Garrido J."/>
        </authorList>
    </citation>
    <scope>NUCLEOTIDE SEQUENCE</scope>
</reference>
<evidence type="ECO:0000313" key="1">
    <source>
        <dbReference type="EMBL" id="CAH2254551.1"/>
    </source>
</evidence>
<evidence type="ECO:0000313" key="2">
    <source>
        <dbReference type="Proteomes" id="UP001295444"/>
    </source>
</evidence>
<accession>A0AAD1RHN4</accession>
<organism evidence="1 2">
    <name type="scientific">Pelobates cultripes</name>
    <name type="common">Western spadefoot toad</name>
    <dbReference type="NCBI Taxonomy" id="61616"/>
    <lineage>
        <taxon>Eukaryota</taxon>
        <taxon>Metazoa</taxon>
        <taxon>Chordata</taxon>
        <taxon>Craniata</taxon>
        <taxon>Vertebrata</taxon>
        <taxon>Euteleostomi</taxon>
        <taxon>Amphibia</taxon>
        <taxon>Batrachia</taxon>
        <taxon>Anura</taxon>
        <taxon>Pelobatoidea</taxon>
        <taxon>Pelobatidae</taxon>
        <taxon>Pelobates</taxon>
    </lineage>
</organism>